<evidence type="ECO:0000313" key="2">
    <source>
        <dbReference type="Proteomes" id="UP000805193"/>
    </source>
</evidence>
<sequence length="1336" mass="146781">MDDLRYVQATQGRLHDLGTSGSAANFLAGGRLVRGYHLVNVALHCACSALVARLAKEALKLPPGPACLAAMLFAAHPVHTEAVSSIVGRAEVLCCFFFLLSFLCYHRVKTSIVALNVPARDALAHSWNCNGLRTRLPELRDHLFNNAYDAVALQEPRMPAGSIRIAGHVVYYSRLLVAGVTPRAALLVRRNLRQIGIDLSDLCTEGADFVAVKLEFGDRYLTIVSAYVAPNVPWDVHVLADIRARAKGEVIIAGDFNAHSQSWGDKKDSRRGRELQAMLDRLDLRNITSGNPTFVRPGVTGSVIDLTFTTWALRLNATPQADSWGSDHLPIVIGRPPKAPLKTCRVVDWDRFRTLLEEALNEGRSFTPETLSRVLQKVTREVRVPTTRPNPDLKWLELRAKRRRAQRRSWATGDPADVLAYRRLDAKFRRHGKKLARRQWRLKCTTLDKPAGGSRAWRMARTLAGRPIPQNPVLGMAVAMNLQSAEMAELLADAFTEVPPLPPAGPPPQGWSKFRRPTATPMQQPDKDFALHELQHALDALPRHRAAPGPDGITNQALRNVNESAVPAMLTLINHVWRTAKIPEAWREATMVPLLKPGKPQDQLSSYRPISLTSCLGKVMERMVLRRLVYHLEAAEALPNCFSGFRHHRSTADAIGDITSSLEEAKAQGWSAMAVFLDVRKAFDALPHRIIISALRRFGVCGRPLSYICAFLSERTMCVRVGGTLSKPRRVDHGVPQGSVVSPLLFALAIASLPAAARVGEEPALPISMAVYADDVALWAMAPGYRRQRMARALQRALTNTAYHLHQLGLTTSAEKTVALCYAPRRPSKFQPTLFIGDVPVRVEKTATYLGLTLDWRLSWGPAMQVVLQRMRTHTNILRALGGTTWGTSQQMLLQLYKGLILARPLYALPLIRLSGNQIENLERAQRVALRICIGVPRSASSRHTLTEAGMNSVENLLQERALGHLIRMSNCDSTITLLMGIAERTDSELGAHLCTLGDIAGTPGPLAPLPALHTDPHPLRVSICIPGLRAKKSAAVLTARQLTESHLDAEYDGWTRVFTDGSVDPSGGTATAAAFFEAAAMGIHERLSHQASSTTAELAAIRLALRGIRTGCARGLSWVILSDSRAALGLLSGLERATPLARSVAQDAAELQEKGQDIVFQWIPSHCGIRGNEVADSLAAQAHKDPGCPLSTVPRFSDAKLLVRRAITRQNPDPRVAAGTFSARLPRGLDRHTAAVLHRLRTGSAFTPAWIGRFRPDLDPNCQTCQETADAEHLLRHCTDYNDERTALHNAYSRLGLSSASLEELLHPRATRAVTDMALRKLITYLKDTALLEIL</sequence>
<evidence type="ECO:0000313" key="1">
    <source>
        <dbReference type="EMBL" id="KAG0432021.1"/>
    </source>
</evidence>
<dbReference type="Proteomes" id="UP000805193">
    <property type="component" value="Unassembled WGS sequence"/>
</dbReference>
<proteinExistence type="predicted"/>
<accession>A0AC60QD32</accession>
<gene>
    <name evidence="1" type="ORF">HPB47_021210</name>
</gene>
<comment type="caution">
    <text evidence="1">The sequence shown here is derived from an EMBL/GenBank/DDBJ whole genome shotgun (WGS) entry which is preliminary data.</text>
</comment>
<name>A0AC60QD32_IXOPE</name>
<protein>
    <submittedName>
        <fullName evidence="1">Uncharacterized protein</fullName>
    </submittedName>
</protein>
<reference evidence="1 2" key="1">
    <citation type="journal article" date="2020" name="Cell">
        <title>Large-Scale Comparative Analyses of Tick Genomes Elucidate Their Genetic Diversity and Vector Capacities.</title>
        <authorList>
            <consortium name="Tick Genome and Microbiome Consortium (TIGMIC)"/>
            <person name="Jia N."/>
            <person name="Wang J."/>
            <person name="Shi W."/>
            <person name="Du L."/>
            <person name="Sun Y."/>
            <person name="Zhan W."/>
            <person name="Jiang J.F."/>
            <person name="Wang Q."/>
            <person name="Zhang B."/>
            <person name="Ji P."/>
            <person name="Bell-Sakyi L."/>
            <person name="Cui X.M."/>
            <person name="Yuan T.T."/>
            <person name="Jiang B.G."/>
            <person name="Yang W.F."/>
            <person name="Lam T.T."/>
            <person name="Chang Q.C."/>
            <person name="Ding S.J."/>
            <person name="Wang X.J."/>
            <person name="Zhu J.G."/>
            <person name="Ruan X.D."/>
            <person name="Zhao L."/>
            <person name="Wei J.T."/>
            <person name="Ye R.Z."/>
            <person name="Que T.C."/>
            <person name="Du C.H."/>
            <person name="Zhou Y.H."/>
            <person name="Cheng J.X."/>
            <person name="Dai P.F."/>
            <person name="Guo W.B."/>
            <person name="Han X.H."/>
            <person name="Huang E.J."/>
            <person name="Li L.F."/>
            <person name="Wei W."/>
            <person name="Gao Y.C."/>
            <person name="Liu J.Z."/>
            <person name="Shao H.Z."/>
            <person name="Wang X."/>
            <person name="Wang C.C."/>
            <person name="Yang T.C."/>
            <person name="Huo Q.B."/>
            <person name="Li W."/>
            <person name="Chen H.Y."/>
            <person name="Chen S.E."/>
            <person name="Zhou L.G."/>
            <person name="Ni X.B."/>
            <person name="Tian J.H."/>
            <person name="Sheng Y."/>
            <person name="Liu T."/>
            <person name="Pan Y.S."/>
            <person name="Xia L.Y."/>
            <person name="Li J."/>
            <person name="Zhao F."/>
            <person name="Cao W.C."/>
        </authorList>
    </citation>
    <scope>NUCLEOTIDE SEQUENCE [LARGE SCALE GENOMIC DNA]</scope>
    <source>
        <strain evidence="1">Iper-2018</strain>
    </source>
</reference>
<organism evidence="1 2">
    <name type="scientific">Ixodes persulcatus</name>
    <name type="common">Taiga tick</name>
    <dbReference type="NCBI Taxonomy" id="34615"/>
    <lineage>
        <taxon>Eukaryota</taxon>
        <taxon>Metazoa</taxon>
        <taxon>Ecdysozoa</taxon>
        <taxon>Arthropoda</taxon>
        <taxon>Chelicerata</taxon>
        <taxon>Arachnida</taxon>
        <taxon>Acari</taxon>
        <taxon>Parasitiformes</taxon>
        <taxon>Ixodida</taxon>
        <taxon>Ixodoidea</taxon>
        <taxon>Ixodidae</taxon>
        <taxon>Ixodinae</taxon>
        <taxon>Ixodes</taxon>
    </lineage>
</organism>
<keyword evidence="2" id="KW-1185">Reference proteome</keyword>
<dbReference type="EMBL" id="JABSTQ010009181">
    <property type="protein sequence ID" value="KAG0432021.1"/>
    <property type="molecule type" value="Genomic_DNA"/>
</dbReference>